<dbReference type="Pfam" id="PF21906">
    <property type="entry name" value="WHD_NrtR"/>
    <property type="match status" value="1"/>
</dbReference>
<dbReference type="SUPFAM" id="SSF46785">
    <property type="entry name" value="Winged helix' DNA-binding domain"/>
    <property type="match status" value="1"/>
</dbReference>
<proteinExistence type="predicted"/>
<name>A0A1C3U5Z1_9HYPH</name>
<dbReference type="InterPro" id="IPR015797">
    <property type="entry name" value="NUDIX_hydrolase-like_dom_sf"/>
</dbReference>
<evidence type="ECO:0000313" key="3">
    <source>
        <dbReference type="Proteomes" id="UP000199101"/>
    </source>
</evidence>
<dbReference type="STRING" id="410764.GA0061103_1587"/>
<dbReference type="Pfam" id="PF00293">
    <property type="entry name" value="NUDIX"/>
    <property type="match status" value="1"/>
</dbReference>
<dbReference type="PROSITE" id="PS51462">
    <property type="entry name" value="NUDIX"/>
    <property type="match status" value="1"/>
</dbReference>
<sequence>MFKAMSSSEEFHQRPIVSVDLAIFALAPDGLEVLLARRGTEPFSGHWALPGGWIHADEDESLEAAAGRVLSGKTGVAAPYFEQVGVFGDAARDPRGWSLSVTYMALIAPDAAILRHGGNVTDVAWHPIAGDTTAEPLAFDHAAILKAAITRLRNKVEYTTLPVHLLPEAFTLSELQAVYERLLGRLLDKSAFRKRIAEVDFIEPITGEMRRASNRPAQLYRLKQARSTVFFDRTI</sequence>
<dbReference type="InterPro" id="IPR036390">
    <property type="entry name" value="WH_DNA-bd_sf"/>
</dbReference>
<accession>A0A1C3U5Z1</accession>
<feature type="domain" description="Nudix hydrolase" evidence="1">
    <location>
        <begin position="12"/>
        <end position="149"/>
    </location>
</feature>
<dbReference type="InterPro" id="IPR054105">
    <property type="entry name" value="WHD_NrtR"/>
</dbReference>
<dbReference type="Gene3D" id="3.90.79.10">
    <property type="entry name" value="Nucleoside Triphosphate Pyrophosphohydrolase"/>
    <property type="match status" value="1"/>
</dbReference>
<dbReference type="GO" id="GO:0003824">
    <property type="term" value="F:catalytic activity"/>
    <property type="evidence" value="ECO:0007669"/>
    <property type="project" value="UniProtKB-ARBA"/>
</dbReference>
<dbReference type="Proteomes" id="UP000199101">
    <property type="component" value="Unassembled WGS sequence"/>
</dbReference>
<dbReference type="PANTHER" id="PTHR43736:SF4">
    <property type="entry name" value="SLR1690 PROTEIN"/>
    <property type="match status" value="1"/>
</dbReference>
<protein>
    <submittedName>
        <fullName evidence="2">ADP-ribose pyrophosphatase YjhB, NUDIX family</fullName>
    </submittedName>
</protein>
<evidence type="ECO:0000313" key="2">
    <source>
        <dbReference type="EMBL" id="SCB10883.1"/>
    </source>
</evidence>
<dbReference type="AlphaFoldDB" id="A0A1C3U5Z1"/>
<dbReference type="Gene3D" id="1.10.10.10">
    <property type="entry name" value="Winged helix-like DNA-binding domain superfamily/Winged helix DNA-binding domain"/>
    <property type="match status" value="1"/>
</dbReference>
<gene>
    <name evidence="2" type="ORF">GA0061103_1587</name>
</gene>
<dbReference type="PANTHER" id="PTHR43736">
    <property type="entry name" value="ADP-RIBOSE PYROPHOSPHATASE"/>
    <property type="match status" value="1"/>
</dbReference>
<organism evidence="2 3">
    <name type="scientific">Rhizobium multihospitium</name>
    <dbReference type="NCBI Taxonomy" id="410764"/>
    <lineage>
        <taxon>Bacteria</taxon>
        <taxon>Pseudomonadati</taxon>
        <taxon>Pseudomonadota</taxon>
        <taxon>Alphaproteobacteria</taxon>
        <taxon>Hyphomicrobiales</taxon>
        <taxon>Rhizobiaceae</taxon>
        <taxon>Rhizobium/Agrobacterium group</taxon>
        <taxon>Rhizobium</taxon>
    </lineage>
</organism>
<dbReference type="InterPro" id="IPR000086">
    <property type="entry name" value="NUDIX_hydrolase_dom"/>
</dbReference>
<dbReference type="EMBL" id="FMAG01000001">
    <property type="protein sequence ID" value="SCB10883.1"/>
    <property type="molecule type" value="Genomic_DNA"/>
</dbReference>
<dbReference type="InterPro" id="IPR036388">
    <property type="entry name" value="WH-like_DNA-bd_sf"/>
</dbReference>
<dbReference type="CDD" id="cd18873">
    <property type="entry name" value="NUDIX_NadM_like"/>
    <property type="match status" value="1"/>
</dbReference>
<keyword evidence="3" id="KW-1185">Reference proteome</keyword>
<evidence type="ECO:0000259" key="1">
    <source>
        <dbReference type="PROSITE" id="PS51462"/>
    </source>
</evidence>
<dbReference type="SUPFAM" id="SSF55811">
    <property type="entry name" value="Nudix"/>
    <property type="match status" value="1"/>
</dbReference>
<reference evidence="3" key="1">
    <citation type="submission" date="2016-08" db="EMBL/GenBank/DDBJ databases">
        <authorList>
            <person name="Varghese N."/>
            <person name="Submissions Spin"/>
        </authorList>
    </citation>
    <scope>NUCLEOTIDE SEQUENCE [LARGE SCALE GENOMIC DNA]</scope>
    <source>
        <strain evidence="3">HAMBI 2975</strain>
    </source>
</reference>